<gene>
    <name evidence="5" type="ORF">FZD51_11535</name>
</gene>
<dbReference type="InterPro" id="IPR006626">
    <property type="entry name" value="PbH1"/>
</dbReference>
<keyword evidence="3 4" id="KW-0326">Glycosidase</keyword>
<evidence type="ECO:0000256" key="2">
    <source>
        <dbReference type="ARBA" id="ARBA00022801"/>
    </source>
</evidence>
<dbReference type="InterPro" id="IPR011050">
    <property type="entry name" value="Pectin_lyase_fold/virulence"/>
</dbReference>
<name>A0A5D4R802_9BACI</name>
<dbReference type="EMBL" id="VTER01000006">
    <property type="protein sequence ID" value="TYS47573.1"/>
    <property type="molecule type" value="Genomic_DNA"/>
</dbReference>
<comment type="similarity">
    <text evidence="1 4">Belongs to the glycosyl hydrolase 28 family.</text>
</comment>
<dbReference type="GO" id="GO:0004650">
    <property type="term" value="F:polygalacturonase activity"/>
    <property type="evidence" value="ECO:0007669"/>
    <property type="project" value="InterPro"/>
</dbReference>
<dbReference type="InterPro" id="IPR012334">
    <property type="entry name" value="Pectin_lyas_fold"/>
</dbReference>
<dbReference type="GO" id="GO:0005975">
    <property type="term" value="P:carbohydrate metabolic process"/>
    <property type="evidence" value="ECO:0007669"/>
    <property type="project" value="InterPro"/>
</dbReference>
<dbReference type="AlphaFoldDB" id="A0A5D4R802"/>
<dbReference type="RefSeq" id="WP_148974917.1">
    <property type="nucleotide sequence ID" value="NZ_JBNIKU010000006.1"/>
</dbReference>
<dbReference type="SUPFAM" id="SSF51126">
    <property type="entry name" value="Pectin lyase-like"/>
    <property type="match status" value="1"/>
</dbReference>
<dbReference type="SMART" id="SM00710">
    <property type="entry name" value="PbH1"/>
    <property type="match status" value="5"/>
</dbReference>
<dbReference type="InterPro" id="IPR051801">
    <property type="entry name" value="GH28_Enzymes"/>
</dbReference>
<evidence type="ECO:0000313" key="6">
    <source>
        <dbReference type="Proteomes" id="UP000322139"/>
    </source>
</evidence>
<dbReference type="PANTHER" id="PTHR31339:SF9">
    <property type="entry name" value="PLASMIN AND FIBRONECTIN-BINDING PROTEIN A"/>
    <property type="match status" value="1"/>
</dbReference>
<reference evidence="5 6" key="1">
    <citation type="submission" date="2019-08" db="EMBL/GenBank/DDBJ databases">
        <title>Bacillus genomes from the desert of Cuatro Cienegas, Coahuila.</title>
        <authorList>
            <person name="Olmedo-Alvarez G."/>
        </authorList>
    </citation>
    <scope>NUCLEOTIDE SEQUENCE [LARGE SCALE GENOMIC DNA]</scope>
    <source>
        <strain evidence="5 6">CH446_14T</strain>
    </source>
</reference>
<protein>
    <submittedName>
        <fullName evidence="5">Glycoside hydrolase family 28 protein</fullName>
    </submittedName>
</protein>
<dbReference type="PANTHER" id="PTHR31339">
    <property type="entry name" value="PECTIN LYASE-RELATED"/>
    <property type="match status" value="1"/>
</dbReference>
<dbReference type="Proteomes" id="UP000322139">
    <property type="component" value="Unassembled WGS sequence"/>
</dbReference>
<comment type="caution">
    <text evidence="5">The sequence shown here is derived from an EMBL/GenBank/DDBJ whole genome shotgun (WGS) entry which is preliminary data.</text>
</comment>
<dbReference type="Pfam" id="PF00295">
    <property type="entry name" value="Glyco_hydro_28"/>
    <property type="match status" value="1"/>
</dbReference>
<sequence>MAVYHISEYLKGNAGLATEGIQKAIDEAYQNGGGKVVIPAGEFLTGALFLKDNIELHLENGALLKFSDKQEDYPVVTSRWEGVKRKVYASCLFAEGARNIAVTGFGTIDGNGMEWWDIFRNRREELKYPRPKLISFDHCEHITLRDVRLINSPSWTVNPICCQDITVDNVSILNPADSPNTDGIDPESCRNVRISNCHIDVGDDCIAIKSGTEDTEERVACENITITNCTMVHGHGAVVFGSEMSGDIRNVTISNCVFQDTDRGIRFKSRRGRGGVVEDVRVDNIVMEGVICPFIINLYYFCGPRGKDQYVWDKNPYPVTSETPMFRRLHFSNITARNVHASAGFIYGLAEQYASDITFSQIDISLAEEAVPGKPAMMAGIEDMANRGFYVGFAKDVLFSRVTIENHEGPAFHIEHSGDVQVISCKSRNTKEGEELVREVAAK</sequence>
<proteinExistence type="inferred from homology"/>
<accession>A0A5D4R802</accession>
<evidence type="ECO:0000256" key="4">
    <source>
        <dbReference type="RuleBase" id="RU361169"/>
    </source>
</evidence>
<evidence type="ECO:0000313" key="5">
    <source>
        <dbReference type="EMBL" id="TYS47573.1"/>
    </source>
</evidence>
<organism evidence="5 6">
    <name type="scientific">Bacillus infantis</name>
    <dbReference type="NCBI Taxonomy" id="324767"/>
    <lineage>
        <taxon>Bacteria</taxon>
        <taxon>Bacillati</taxon>
        <taxon>Bacillota</taxon>
        <taxon>Bacilli</taxon>
        <taxon>Bacillales</taxon>
        <taxon>Bacillaceae</taxon>
        <taxon>Bacillus</taxon>
    </lineage>
</organism>
<evidence type="ECO:0000256" key="3">
    <source>
        <dbReference type="ARBA" id="ARBA00023295"/>
    </source>
</evidence>
<dbReference type="Gene3D" id="2.160.20.10">
    <property type="entry name" value="Single-stranded right-handed beta-helix, Pectin lyase-like"/>
    <property type="match status" value="1"/>
</dbReference>
<keyword evidence="2 4" id="KW-0378">Hydrolase</keyword>
<dbReference type="InterPro" id="IPR000743">
    <property type="entry name" value="Glyco_hydro_28"/>
</dbReference>
<evidence type="ECO:0000256" key="1">
    <source>
        <dbReference type="ARBA" id="ARBA00008834"/>
    </source>
</evidence>